<proteinExistence type="predicted"/>
<dbReference type="EMBL" id="VTUX01000009">
    <property type="protein sequence ID" value="KAA1188838.1"/>
    <property type="molecule type" value="Genomic_DNA"/>
</dbReference>
<dbReference type="SUPFAM" id="SSF53649">
    <property type="entry name" value="Alkaline phosphatase-like"/>
    <property type="match status" value="1"/>
</dbReference>
<protein>
    <submittedName>
        <fullName evidence="1">Alkaline phosphatase family protein</fullName>
    </submittedName>
</protein>
<sequence length="502" mass="56874">MAHQKVTNKMKLLVIGIDGGTTKILEGMPMPFTKKLLSEGKQQRMNEDLLSRGWAEILTGHHASTTSAFYMMPFCDHSYRFSISYNQKDLSTKRGVVPIWKLLNERGYSVGIMNVPTTAPAPTVNGFAVAGGGGGLKASGGISESMVYPKKIAKLLNERGYVADIRLPGNCATVSEFATKITKAQSCQKDSYLDLCKQDQPEFGFFCFRMTTELQYLAKSEIDRYVLGSREGTSSFDERRNLAPTLASLIEHYKHMDNCIRDLFEALDPDHFMILGDHSTASFLHEVNLDIWLQQNDFLELMGTWEDAIDDYSYKLARLGNRWMARLGLSKPWLSHRRPITRFSRRRTRAFSTFYDTGNFAGIYINDSDRFRGPVHGVTAMEELVADLCSKFNETPEAKQYGMVATPYRAKFAEEKYCQYMPDIRIEKPDTMYFSGRRPSFITCNPHYGELSEKLEGVRYPHTGLKGSDPVFCISPGLSHLVDVESVSDLTLAYRICDRLFD</sequence>
<keyword evidence="2" id="KW-1185">Reference proteome</keyword>
<name>A0A5B0WQX4_9GAMM</name>
<dbReference type="AlphaFoldDB" id="A0A5B0WQX4"/>
<dbReference type="Pfam" id="PF01663">
    <property type="entry name" value="Phosphodiest"/>
    <property type="match status" value="1"/>
</dbReference>
<dbReference type="Gene3D" id="3.40.720.10">
    <property type="entry name" value="Alkaline Phosphatase, subunit A"/>
    <property type="match status" value="1"/>
</dbReference>
<dbReference type="Proteomes" id="UP000323708">
    <property type="component" value="Unassembled WGS sequence"/>
</dbReference>
<dbReference type="InterPro" id="IPR017850">
    <property type="entry name" value="Alkaline_phosphatase_core_sf"/>
</dbReference>
<accession>A0A5B0WQX4</accession>
<comment type="caution">
    <text evidence="1">The sequence shown here is derived from an EMBL/GenBank/DDBJ whole genome shotgun (WGS) entry which is preliminary data.</text>
</comment>
<dbReference type="RefSeq" id="WP_149612601.1">
    <property type="nucleotide sequence ID" value="NZ_VTUX01000009.1"/>
</dbReference>
<reference evidence="1 2" key="1">
    <citation type="submission" date="2019-09" db="EMBL/GenBank/DDBJ databases">
        <authorList>
            <person name="Chen X.-Y."/>
        </authorList>
    </citation>
    <scope>NUCLEOTIDE SEQUENCE [LARGE SCALE GENOMIC DNA]</scope>
    <source>
        <strain evidence="1 2">NY5</strain>
    </source>
</reference>
<evidence type="ECO:0000313" key="1">
    <source>
        <dbReference type="EMBL" id="KAA1188838.1"/>
    </source>
</evidence>
<dbReference type="InterPro" id="IPR002591">
    <property type="entry name" value="Phosphodiest/P_Trfase"/>
</dbReference>
<evidence type="ECO:0000313" key="2">
    <source>
        <dbReference type="Proteomes" id="UP000323708"/>
    </source>
</evidence>
<organism evidence="1 2">
    <name type="scientific">Pseudohalioglobus sediminis</name>
    <dbReference type="NCBI Taxonomy" id="2606449"/>
    <lineage>
        <taxon>Bacteria</taxon>
        <taxon>Pseudomonadati</taxon>
        <taxon>Pseudomonadota</taxon>
        <taxon>Gammaproteobacteria</taxon>
        <taxon>Cellvibrionales</taxon>
        <taxon>Halieaceae</taxon>
        <taxon>Pseudohalioglobus</taxon>
    </lineage>
</organism>
<gene>
    <name evidence="1" type="ORF">F0M18_16665</name>
</gene>